<dbReference type="SUPFAM" id="SSF56784">
    <property type="entry name" value="HAD-like"/>
    <property type="match status" value="1"/>
</dbReference>
<reference evidence="1" key="2">
    <citation type="submission" date="2020-09" db="EMBL/GenBank/DDBJ databases">
        <authorList>
            <person name="Sun Q."/>
            <person name="Kim S."/>
        </authorList>
    </citation>
    <scope>NUCLEOTIDE SEQUENCE</scope>
    <source>
        <strain evidence="1">KCTC 12368</strain>
    </source>
</reference>
<reference evidence="1" key="1">
    <citation type="journal article" date="2014" name="Int. J. Syst. Evol. Microbiol.">
        <title>Complete genome sequence of Corynebacterium casei LMG S-19264T (=DSM 44701T), isolated from a smear-ripened cheese.</title>
        <authorList>
            <consortium name="US DOE Joint Genome Institute (JGI-PGF)"/>
            <person name="Walter F."/>
            <person name="Albersmeier A."/>
            <person name="Kalinowski J."/>
            <person name="Ruckert C."/>
        </authorList>
    </citation>
    <scope>NUCLEOTIDE SEQUENCE</scope>
    <source>
        <strain evidence="1">KCTC 12368</strain>
    </source>
</reference>
<accession>A0A918Q086</accession>
<dbReference type="Pfam" id="PF08282">
    <property type="entry name" value="Hydrolase_3"/>
    <property type="match status" value="1"/>
</dbReference>
<dbReference type="GO" id="GO:0016791">
    <property type="term" value="F:phosphatase activity"/>
    <property type="evidence" value="ECO:0007669"/>
    <property type="project" value="TreeGrafter"/>
</dbReference>
<dbReference type="Gene3D" id="3.30.1240.10">
    <property type="match status" value="1"/>
</dbReference>
<dbReference type="Proteomes" id="UP000619457">
    <property type="component" value="Unassembled WGS sequence"/>
</dbReference>
<dbReference type="InterPro" id="IPR036412">
    <property type="entry name" value="HAD-like_sf"/>
</dbReference>
<dbReference type="PANTHER" id="PTHR10000:SF8">
    <property type="entry name" value="HAD SUPERFAMILY HYDROLASE-LIKE, TYPE 3"/>
    <property type="match status" value="1"/>
</dbReference>
<dbReference type="SFLD" id="SFLDS00003">
    <property type="entry name" value="Haloacid_Dehalogenase"/>
    <property type="match status" value="1"/>
</dbReference>
<dbReference type="GO" id="GO:0000287">
    <property type="term" value="F:magnesium ion binding"/>
    <property type="evidence" value="ECO:0007669"/>
    <property type="project" value="TreeGrafter"/>
</dbReference>
<dbReference type="GO" id="GO:0005829">
    <property type="term" value="C:cytosol"/>
    <property type="evidence" value="ECO:0007669"/>
    <property type="project" value="TreeGrafter"/>
</dbReference>
<dbReference type="NCBIfam" id="TIGR00099">
    <property type="entry name" value="Cof-subfamily"/>
    <property type="match status" value="1"/>
</dbReference>
<gene>
    <name evidence="1" type="ORF">GCM10007049_22570</name>
</gene>
<keyword evidence="2" id="KW-1185">Reference proteome</keyword>
<dbReference type="SFLD" id="SFLDG01140">
    <property type="entry name" value="C2.B:_Phosphomannomutase_and_P"/>
    <property type="match status" value="1"/>
</dbReference>
<proteinExistence type="predicted"/>
<organism evidence="1 2">
    <name type="scientific">Echinicola pacifica</name>
    <dbReference type="NCBI Taxonomy" id="346377"/>
    <lineage>
        <taxon>Bacteria</taxon>
        <taxon>Pseudomonadati</taxon>
        <taxon>Bacteroidota</taxon>
        <taxon>Cytophagia</taxon>
        <taxon>Cytophagales</taxon>
        <taxon>Cyclobacteriaceae</taxon>
        <taxon>Echinicola</taxon>
    </lineage>
</organism>
<comment type="caution">
    <text evidence="1">The sequence shown here is derived from an EMBL/GenBank/DDBJ whole genome shotgun (WGS) entry which is preliminary data.</text>
</comment>
<dbReference type="InterPro" id="IPR000150">
    <property type="entry name" value="Cof"/>
</dbReference>
<protein>
    <recommendedName>
        <fullName evidence="3">Cof subfamily of IIB subfamily of haloacid dehalogenase superfamily/HAD-superfamily hydrolase, subfamily IIB</fullName>
    </recommendedName>
</protein>
<dbReference type="EMBL" id="BMWX01000003">
    <property type="protein sequence ID" value="GGZ28967.1"/>
    <property type="molecule type" value="Genomic_DNA"/>
</dbReference>
<dbReference type="NCBIfam" id="TIGR01484">
    <property type="entry name" value="HAD-SF-IIB"/>
    <property type="match status" value="1"/>
</dbReference>
<sequence length="281" mass="31664">MIIKKIRMKYRALCTDIDGTFLDKNREISPRTLSAIKQLPADFPIILASSRMPSAMRHLQATMNRLDNPMICYNGGFVIHYGDNGLELLDTVKIPLETCDHITSLTAGSDIHTSLYFEDEWYAPQDDAWTQKEITSTKVQPVIKAWGAVHEDWHSRKAGAHKVMCMGPADQMDRLYQQLKQTKNEDLHLYRSKDTYLEIAPKSISKASALKQLLALKYDISLSEVIAFGDNYNDIELLKEVGYGVAVSNAREEVKAVADEITATNKEDGVAMMIEKHLLGD</sequence>
<evidence type="ECO:0000313" key="1">
    <source>
        <dbReference type="EMBL" id="GGZ28967.1"/>
    </source>
</evidence>
<dbReference type="AlphaFoldDB" id="A0A918Q086"/>
<dbReference type="CDD" id="cd07516">
    <property type="entry name" value="HAD_Pase"/>
    <property type="match status" value="1"/>
</dbReference>
<dbReference type="Gene3D" id="3.40.50.1000">
    <property type="entry name" value="HAD superfamily/HAD-like"/>
    <property type="match status" value="1"/>
</dbReference>
<evidence type="ECO:0000313" key="2">
    <source>
        <dbReference type="Proteomes" id="UP000619457"/>
    </source>
</evidence>
<evidence type="ECO:0008006" key="3">
    <source>
        <dbReference type="Google" id="ProtNLM"/>
    </source>
</evidence>
<dbReference type="InterPro" id="IPR006379">
    <property type="entry name" value="HAD-SF_hydro_IIB"/>
</dbReference>
<dbReference type="InterPro" id="IPR023214">
    <property type="entry name" value="HAD_sf"/>
</dbReference>
<name>A0A918Q086_9BACT</name>
<dbReference type="PANTHER" id="PTHR10000">
    <property type="entry name" value="PHOSPHOSERINE PHOSPHATASE"/>
    <property type="match status" value="1"/>
</dbReference>